<dbReference type="InterPro" id="IPR008984">
    <property type="entry name" value="SMAD_FHA_dom_sf"/>
</dbReference>
<organism evidence="3 4">
    <name type="scientific">Steinernema carpocapsae</name>
    <name type="common">Entomopathogenic nematode</name>
    <dbReference type="NCBI Taxonomy" id="34508"/>
    <lineage>
        <taxon>Eukaryota</taxon>
        <taxon>Metazoa</taxon>
        <taxon>Ecdysozoa</taxon>
        <taxon>Nematoda</taxon>
        <taxon>Chromadorea</taxon>
        <taxon>Rhabditida</taxon>
        <taxon>Tylenchina</taxon>
        <taxon>Panagrolaimomorpha</taxon>
        <taxon>Strongyloidoidea</taxon>
        <taxon>Steinernematidae</taxon>
        <taxon>Steinernema</taxon>
    </lineage>
</organism>
<dbReference type="SMART" id="SM00240">
    <property type="entry name" value="FHA"/>
    <property type="match status" value="1"/>
</dbReference>
<reference evidence="3 4" key="1">
    <citation type="journal article" date="2015" name="Genome Biol.">
        <title>Comparative genomics of Steinernema reveals deeply conserved gene regulatory networks.</title>
        <authorList>
            <person name="Dillman A.R."/>
            <person name="Macchietto M."/>
            <person name="Porter C.F."/>
            <person name="Rogers A."/>
            <person name="Williams B."/>
            <person name="Antoshechkin I."/>
            <person name="Lee M.M."/>
            <person name="Goodwin Z."/>
            <person name="Lu X."/>
            <person name="Lewis E.E."/>
            <person name="Goodrich-Blair H."/>
            <person name="Stock S.P."/>
            <person name="Adams B.J."/>
            <person name="Sternberg P.W."/>
            <person name="Mortazavi A."/>
        </authorList>
    </citation>
    <scope>NUCLEOTIDE SEQUENCE [LARGE SCALE GENOMIC DNA]</scope>
    <source>
        <strain evidence="3 4">ALL</strain>
    </source>
</reference>
<dbReference type="InterPro" id="IPR000253">
    <property type="entry name" value="FHA_dom"/>
</dbReference>
<dbReference type="Gene3D" id="2.60.200.20">
    <property type="match status" value="1"/>
</dbReference>
<dbReference type="Pfam" id="PF00498">
    <property type="entry name" value="FHA"/>
    <property type="match status" value="1"/>
</dbReference>
<evidence type="ECO:0000313" key="4">
    <source>
        <dbReference type="Proteomes" id="UP000298663"/>
    </source>
</evidence>
<dbReference type="STRING" id="34508.A0A4U5PBS6"/>
<dbReference type="OrthoDB" id="4096268at2759"/>
<evidence type="ECO:0000256" key="1">
    <source>
        <dbReference type="SAM" id="MobiDB-lite"/>
    </source>
</evidence>
<reference evidence="3 4" key="2">
    <citation type="journal article" date="2019" name="G3 (Bethesda)">
        <title>Hybrid Assembly of the Genome of the Entomopathogenic Nematode Steinernema carpocapsae Identifies the X-Chromosome.</title>
        <authorList>
            <person name="Serra L."/>
            <person name="Macchietto M."/>
            <person name="Macias-Munoz A."/>
            <person name="McGill C.J."/>
            <person name="Rodriguez I.M."/>
            <person name="Rodriguez B."/>
            <person name="Murad R."/>
            <person name="Mortazavi A."/>
        </authorList>
    </citation>
    <scope>NUCLEOTIDE SEQUENCE [LARGE SCALE GENOMIC DNA]</scope>
    <source>
        <strain evidence="3 4">ALL</strain>
    </source>
</reference>
<gene>
    <name evidence="3" type="ORF">L596_008128</name>
</gene>
<evidence type="ECO:0000313" key="3">
    <source>
        <dbReference type="EMBL" id="TKR93720.1"/>
    </source>
</evidence>
<dbReference type="PANTHER" id="PTHR23308">
    <property type="entry name" value="NUCLEAR INHIBITOR OF PROTEIN PHOSPHATASE-1"/>
    <property type="match status" value="1"/>
</dbReference>
<feature type="region of interest" description="Disordered" evidence="1">
    <location>
        <begin position="223"/>
        <end position="251"/>
    </location>
</feature>
<dbReference type="CDD" id="cd22674">
    <property type="entry name" value="FHA_PPP1R8"/>
    <property type="match status" value="1"/>
</dbReference>
<dbReference type="Gene3D" id="6.10.250.1290">
    <property type="match status" value="1"/>
</dbReference>
<protein>
    <recommendedName>
        <fullName evidence="2">FHA domain-containing protein</fullName>
    </recommendedName>
</protein>
<dbReference type="EMBL" id="AZBU02000002">
    <property type="protein sequence ID" value="TKR93720.1"/>
    <property type="molecule type" value="Genomic_DNA"/>
</dbReference>
<keyword evidence="4" id="KW-1185">Reference proteome</keyword>
<name>A0A4U5PBS6_STECR</name>
<comment type="caution">
    <text evidence="3">The sequence shown here is derived from an EMBL/GenBank/DDBJ whole genome shotgun (WGS) entry which is preliminary data.</text>
</comment>
<proteinExistence type="predicted"/>
<feature type="compositionally biased region" description="Basic and acidic residues" evidence="1">
    <location>
        <begin position="223"/>
        <end position="233"/>
    </location>
</feature>
<feature type="domain" description="FHA" evidence="2">
    <location>
        <begin position="48"/>
        <end position="100"/>
    </location>
</feature>
<evidence type="ECO:0000259" key="2">
    <source>
        <dbReference type="PROSITE" id="PS50006"/>
    </source>
</evidence>
<dbReference type="InterPro" id="IPR050923">
    <property type="entry name" value="Cell_Proc_Reg/RNA_Proc"/>
</dbReference>
<dbReference type="AlphaFoldDB" id="A0A4U5PBS6"/>
<accession>A0A4U5PBS6</accession>
<dbReference type="PROSITE" id="PS50006">
    <property type="entry name" value="FHA_DOMAIN"/>
    <property type="match status" value="1"/>
</dbReference>
<dbReference type="SUPFAM" id="SSF49879">
    <property type="entry name" value="SMAD/FHA domain"/>
    <property type="match status" value="1"/>
</dbReference>
<sequence length="311" mass="34832">MTDVKTDAIVQKFLIPSWATKPPQGFHLDVMKGDQMIQKLMIDAKKTYYFGRNPNYSDIVLEHSSISRVHAVLIYHGQLKRFALIDMDSAHGTFLGKVRLPPLSPQFISEDMEFHFGASTRKYVLKPKVRSSRESMDDENGEALANSLKDVDLDNLTEYNTALNRRVPQIPQTPEEARRKKKPRASISFIEDETVINPEDVDPSIGKFRNLVSTAVITPTNKRLADASGDHSSPHKKIYRPIKDESAGKGPQFGKLNVTSLSGFGMVNAAPSLDLYRDLPEPTTANQSDDDEPHKKKYAKEAWPGRTPAAL</sequence>
<dbReference type="Proteomes" id="UP000298663">
    <property type="component" value="Unassembled WGS sequence"/>
</dbReference>
<feature type="region of interest" description="Disordered" evidence="1">
    <location>
        <begin position="275"/>
        <end position="311"/>
    </location>
</feature>
<dbReference type="FunFam" id="2.60.200.20:FF:000019">
    <property type="entry name" value="Nuclear inhibitor of protein phosphatase"/>
    <property type="match status" value="1"/>
</dbReference>